<evidence type="ECO:0000256" key="2">
    <source>
        <dbReference type="PROSITE-ProRule" id="PRU00335"/>
    </source>
</evidence>
<dbReference type="EMBL" id="QXGH01000020">
    <property type="protein sequence ID" value="RHW25964.1"/>
    <property type="molecule type" value="Genomic_DNA"/>
</dbReference>
<accession>A0A417Y054</accession>
<dbReference type="InterPro" id="IPR050109">
    <property type="entry name" value="HTH-type_TetR-like_transc_reg"/>
</dbReference>
<dbReference type="PROSITE" id="PS01081">
    <property type="entry name" value="HTH_TETR_1"/>
    <property type="match status" value="1"/>
</dbReference>
<reference evidence="4 5" key="1">
    <citation type="submission" date="2018-09" db="EMBL/GenBank/DDBJ databases">
        <title>Genome sequencing of Nocardioides immobilis CCTCC AB 2017083 for comparison to Nocardioides silvaticus.</title>
        <authorList>
            <person name="Li C."/>
            <person name="Wang G."/>
        </authorList>
    </citation>
    <scope>NUCLEOTIDE SEQUENCE [LARGE SCALE GENOMIC DNA]</scope>
    <source>
        <strain evidence="4 5">CCTCC AB 2017083</strain>
    </source>
</reference>
<dbReference type="Gene3D" id="1.10.357.10">
    <property type="entry name" value="Tetracycline Repressor, domain 2"/>
    <property type="match status" value="1"/>
</dbReference>
<dbReference type="RefSeq" id="WP_118926375.1">
    <property type="nucleotide sequence ID" value="NZ_QXGH01000020.1"/>
</dbReference>
<dbReference type="AlphaFoldDB" id="A0A417Y054"/>
<dbReference type="InterPro" id="IPR001647">
    <property type="entry name" value="HTH_TetR"/>
</dbReference>
<feature type="domain" description="HTH tetR-type" evidence="3">
    <location>
        <begin position="20"/>
        <end position="80"/>
    </location>
</feature>
<comment type="caution">
    <text evidence="4">The sequence shown here is derived from an EMBL/GenBank/DDBJ whole genome shotgun (WGS) entry which is preliminary data.</text>
</comment>
<name>A0A417Y054_9ACTN</name>
<dbReference type="GO" id="GO:0003700">
    <property type="term" value="F:DNA-binding transcription factor activity"/>
    <property type="evidence" value="ECO:0007669"/>
    <property type="project" value="TreeGrafter"/>
</dbReference>
<evidence type="ECO:0000313" key="5">
    <source>
        <dbReference type="Proteomes" id="UP000283644"/>
    </source>
</evidence>
<evidence type="ECO:0000259" key="3">
    <source>
        <dbReference type="PROSITE" id="PS50977"/>
    </source>
</evidence>
<dbReference type="Pfam" id="PF00440">
    <property type="entry name" value="TetR_N"/>
    <property type="match status" value="1"/>
</dbReference>
<evidence type="ECO:0000256" key="1">
    <source>
        <dbReference type="ARBA" id="ARBA00023125"/>
    </source>
</evidence>
<gene>
    <name evidence="4" type="ORF">D0Z08_16670</name>
</gene>
<protein>
    <submittedName>
        <fullName evidence="4">TetR family transcriptional regulator</fullName>
    </submittedName>
</protein>
<evidence type="ECO:0000313" key="4">
    <source>
        <dbReference type="EMBL" id="RHW25964.1"/>
    </source>
</evidence>
<dbReference type="PANTHER" id="PTHR30055:SF226">
    <property type="entry name" value="HTH-TYPE TRANSCRIPTIONAL REGULATOR PKSA"/>
    <property type="match status" value="1"/>
</dbReference>
<dbReference type="PROSITE" id="PS50977">
    <property type="entry name" value="HTH_TETR_2"/>
    <property type="match status" value="1"/>
</dbReference>
<dbReference type="PANTHER" id="PTHR30055">
    <property type="entry name" value="HTH-TYPE TRANSCRIPTIONAL REGULATOR RUTR"/>
    <property type="match status" value="1"/>
</dbReference>
<dbReference type="Proteomes" id="UP000283644">
    <property type="component" value="Unassembled WGS sequence"/>
</dbReference>
<proteinExistence type="predicted"/>
<dbReference type="InterPro" id="IPR023772">
    <property type="entry name" value="DNA-bd_HTH_TetR-type_CS"/>
</dbReference>
<sequence length="203" mass="22494">MSAKIAAMTAAGTKWEARRVETTRRLEWCALELTRDRGFDGWTMDDLAAAADVSRRTVFNYFDSKAAVVLGPDHELPDETVSAFVAGGPTGHLFDDLVHIASQALQEKSADLELVHLRRSVMCKDPRVIAIAHERFEVITDDAIEMILQREGQEYGAQRARLLVQLLITIVDSVLERSEPDLTRPLPDLINDAVGDARAVLNA</sequence>
<dbReference type="SUPFAM" id="SSF46689">
    <property type="entry name" value="Homeodomain-like"/>
    <property type="match status" value="1"/>
</dbReference>
<feature type="DNA-binding region" description="H-T-H motif" evidence="2">
    <location>
        <begin position="43"/>
        <end position="62"/>
    </location>
</feature>
<organism evidence="4 5">
    <name type="scientific">Nocardioides immobilis</name>
    <dbReference type="NCBI Taxonomy" id="2049295"/>
    <lineage>
        <taxon>Bacteria</taxon>
        <taxon>Bacillati</taxon>
        <taxon>Actinomycetota</taxon>
        <taxon>Actinomycetes</taxon>
        <taxon>Propionibacteriales</taxon>
        <taxon>Nocardioidaceae</taxon>
        <taxon>Nocardioides</taxon>
    </lineage>
</organism>
<dbReference type="InterPro" id="IPR009057">
    <property type="entry name" value="Homeodomain-like_sf"/>
</dbReference>
<dbReference type="OrthoDB" id="8688418at2"/>
<dbReference type="GO" id="GO:0000976">
    <property type="term" value="F:transcription cis-regulatory region binding"/>
    <property type="evidence" value="ECO:0007669"/>
    <property type="project" value="TreeGrafter"/>
</dbReference>
<keyword evidence="1 2" id="KW-0238">DNA-binding</keyword>
<keyword evidence="5" id="KW-1185">Reference proteome</keyword>